<evidence type="ECO:0000313" key="4">
    <source>
        <dbReference type="EMBL" id="GAA4068557.1"/>
    </source>
</evidence>
<dbReference type="InterPro" id="IPR011234">
    <property type="entry name" value="Fumarylacetoacetase-like_C"/>
</dbReference>
<proteinExistence type="inferred from homology"/>
<gene>
    <name evidence="4" type="ORF">GCM10022214_24380</name>
</gene>
<evidence type="ECO:0000259" key="3">
    <source>
        <dbReference type="Pfam" id="PF01557"/>
    </source>
</evidence>
<feature type="domain" description="Fumarylacetoacetase-like C-terminal" evidence="3">
    <location>
        <begin position="63"/>
        <end position="269"/>
    </location>
</feature>
<comment type="similarity">
    <text evidence="1">Belongs to the FAH family.</text>
</comment>
<dbReference type="InterPro" id="IPR051121">
    <property type="entry name" value="FAH"/>
</dbReference>
<evidence type="ECO:0000256" key="1">
    <source>
        <dbReference type="ARBA" id="ARBA00010211"/>
    </source>
</evidence>
<keyword evidence="2" id="KW-0479">Metal-binding</keyword>
<protein>
    <submittedName>
        <fullName evidence="4">Fumarylacetoacetate hydrolase family protein</fullName>
    </submittedName>
</protein>
<dbReference type="Gene3D" id="3.90.850.10">
    <property type="entry name" value="Fumarylacetoacetase-like, C-terminal domain"/>
    <property type="match status" value="1"/>
</dbReference>
<dbReference type="SUPFAM" id="SSF56529">
    <property type="entry name" value="FAH"/>
    <property type="match status" value="1"/>
</dbReference>
<dbReference type="InterPro" id="IPR036663">
    <property type="entry name" value="Fumarylacetoacetase_C_sf"/>
</dbReference>
<dbReference type="EMBL" id="BAAAZG010000014">
    <property type="protein sequence ID" value="GAA4068557.1"/>
    <property type="molecule type" value="Genomic_DNA"/>
</dbReference>
<dbReference type="PANTHER" id="PTHR42796">
    <property type="entry name" value="FUMARYLACETOACETATE HYDROLASE DOMAIN-CONTAINING PROTEIN 2A-RELATED"/>
    <property type="match status" value="1"/>
</dbReference>
<keyword evidence="5" id="KW-1185">Reference proteome</keyword>
<dbReference type="GO" id="GO:0016787">
    <property type="term" value="F:hydrolase activity"/>
    <property type="evidence" value="ECO:0007669"/>
    <property type="project" value="UniProtKB-KW"/>
</dbReference>
<evidence type="ECO:0000313" key="5">
    <source>
        <dbReference type="Proteomes" id="UP001500683"/>
    </source>
</evidence>
<dbReference type="Pfam" id="PF01557">
    <property type="entry name" value="FAA_hydrolase"/>
    <property type="match status" value="1"/>
</dbReference>
<comment type="caution">
    <text evidence="4">The sequence shown here is derived from an EMBL/GenBank/DDBJ whole genome shotgun (WGS) entry which is preliminary data.</text>
</comment>
<organism evidence="4 5">
    <name type="scientific">Actinomadura miaoliensis</name>
    <dbReference type="NCBI Taxonomy" id="430685"/>
    <lineage>
        <taxon>Bacteria</taxon>
        <taxon>Bacillati</taxon>
        <taxon>Actinomycetota</taxon>
        <taxon>Actinomycetes</taxon>
        <taxon>Streptosporangiales</taxon>
        <taxon>Thermomonosporaceae</taxon>
        <taxon>Actinomadura</taxon>
    </lineage>
</organism>
<name>A0ABP7VJC2_9ACTN</name>
<sequence length="281" mass="29947">MLLTDGTAVDVESASGGRFAADPTSLYRRWDEFRSWADGVRNVAGEPVEPARLGPPVPEPRQVFGIGLNYGAHAAESGVGVPAEPAVFTKFPTCITGPVGEVALPDGDSRVDWEIELVVVIGRTARDVPASRAWERVAGLTAGQDLSERTMQFAGPVPQFSLGKSHPGFGPTGPCLVTPEEFDDPDDLRLRSSLNGECVQDGRTGQMVLPVAELVARLSRTVTLLPGDLIFTGTPEGVGFARQPPRYLAPGDELVSDVEGIGELRQRVVEPRATRNGTSHV</sequence>
<evidence type="ECO:0000256" key="2">
    <source>
        <dbReference type="ARBA" id="ARBA00022723"/>
    </source>
</evidence>
<dbReference type="Proteomes" id="UP001500683">
    <property type="component" value="Unassembled WGS sequence"/>
</dbReference>
<dbReference type="PANTHER" id="PTHR42796:SF4">
    <property type="entry name" value="FUMARYLACETOACETATE HYDROLASE DOMAIN-CONTAINING PROTEIN 2A"/>
    <property type="match status" value="1"/>
</dbReference>
<reference evidence="5" key="1">
    <citation type="journal article" date="2019" name="Int. J. Syst. Evol. Microbiol.">
        <title>The Global Catalogue of Microorganisms (GCM) 10K type strain sequencing project: providing services to taxonomists for standard genome sequencing and annotation.</title>
        <authorList>
            <consortium name="The Broad Institute Genomics Platform"/>
            <consortium name="The Broad Institute Genome Sequencing Center for Infectious Disease"/>
            <person name="Wu L."/>
            <person name="Ma J."/>
        </authorList>
    </citation>
    <scope>NUCLEOTIDE SEQUENCE [LARGE SCALE GENOMIC DNA]</scope>
    <source>
        <strain evidence="5">JCM 16702</strain>
    </source>
</reference>
<keyword evidence="4" id="KW-0378">Hydrolase</keyword>
<accession>A0ABP7VJC2</accession>